<dbReference type="InterPro" id="IPR012337">
    <property type="entry name" value="RNaseH-like_sf"/>
</dbReference>
<feature type="compositionally biased region" description="Polar residues" evidence="2">
    <location>
        <begin position="1149"/>
        <end position="1158"/>
    </location>
</feature>
<dbReference type="Gene3D" id="3.30.420.10">
    <property type="entry name" value="Ribonuclease H-like superfamily/Ribonuclease H"/>
    <property type="match status" value="1"/>
</dbReference>
<feature type="coiled-coil region" evidence="1">
    <location>
        <begin position="919"/>
        <end position="1027"/>
    </location>
</feature>
<reference evidence="5" key="1">
    <citation type="journal article" date="2022" name="Int. J. Mol. Sci.">
        <title>Draft Genome of Tanacetum Coccineum: Genomic Comparison of Closely Related Tanacetum-Family Plants.</title>
        <authorList>
            <person name="Yamashiro T."/>
            <person name="Shiraishi A."/>
            <person name="Nakayama K."/>
            <person name="Satake H."/>
        </authorList>
    </citation>
    <scope>NUCLEOTIDE SEQUENCE</scope>
</reference>
<evidence type="ECO:0000313" key="5">
    <source>
        <dbReference type="EMBL" id="GJU00192.1"/>
    </source>
</evidence>
<dbReference type="InterPro" id="IPR013103">
    <property type="entry name" value="RVT_2"/>
</dbReference>
<evidence type="ECO:0000256" key="1">
    <source>
        <dbReference type="SAM" id="Coils"/>
    </source>
</evidence>
<dbReference type="InterPro" id="IPR036397">
    <property type="entry name" value="RNaseH_sf"/>
</dbReference>
<dbReference type="InterPro" id="IPR043502">
    <property type="entry name" value="DNA/RNA_pol_sf"/>
</dbReference>
<feature type="compositionally biased region" description="Basic and acidic residues" evidence="2">
    <location>
        <begin position="1207"/>
        <end position="1218"/>
    </location>
</feature>
<feature type="compositionally biased region" description="Polar residues" evidence="2">
    <location>
        <begin position="1349"/>
        <end position="1360"/>
    </location>
</feature>
<feature type="compositionally biased region" description="Polar residues" evidence="2">
    <location>
        <begin position="1072"/>
        <end position="1085"/>
    </location>
</feature>
<dbReference type="InterPro" id="IPR025724">
    <property type="entry name" value="GAG-pre-integrase_dom"/>
</dbReference>
<feature type="region of interest" description="Disordered" evidence="2">
    <location>
        <begin position="1149"/>
        <end position="1223"/>
    </location>
</feature>
<feature type="compositionally biased region" description="Polar residues" evidence="2">
    <location>
        <begin position="1099"/>
        <end position="1110"/>
    </location>
</feature>
<feature type="compositionally biased region" description="Polar residues" evidence="2">
    <location>
        <begin position="1508"/>
        <end position="1517"/>
    </location>
</feature>
<dbReference type="Pfam" id="PF14223">
    <property type="entry name" value="Retrotran_gag_2"/>
    <property type="match status" value="1"/>
</dbReference>
<evidence type="ECO:0000259" key="3">
    <source>
        <dbReference type="Pfam" id="PF07727"/>
    </source>
</evidence>
<dbReference type="Pfam" id="PF07727">
    <property type="entry name" value="RVT_2"/>
    <property type="match status" value="1"/>
</dbReference>
<dbReference type="Proteomes" id="UP001151760">
    <property type="component" value="Unassembled WGS sequence"/>
</dbReference>
<proteinExistence type="predicted"/>
<protein>
    <submittedName>
        <fullName evidence="5">Retrovirus-related pol polyprotein from transposon TNT 1-94</fullName>
    </submittedName>
</protein>
<organism evidence="5 6">
    <name type="scientific">Tanacetum coccineum</name>
    <dbReference type="NCBI Taxonomy" id="301880"/>
    <lineage>
        <taxon>Eukaryota</taxon>
        <taxon>Viridiplantae</taxon>
        <taxon>Streptophyta</taxon>
        <taxon>Embryophyta</taxon>
        <taxon>Tracheophyta</taxon>
        <taxon>Spermatophyta</taxon>
        <taxon>Magnoliopsida</taxon>
        <taxon>eudicotyledons</taxon>
        <taxon>Gunneridae</taxon>
        <taxon>Pentapetalae</taxon>
        <taxon>asterids</taxon>
        <taxon>campanulids</taxon>
        <taxon>Asterales</taxon>
        <taxon>Asteraceae</taxon>
        <taxon>Asteroideae</taxon>
        <taxon>Anthemideae</taxon>
        <taxon>Anthemidinae</taxon>
        <taxon>Tanacetum</taxon>
    </lineage>
</organism>
<evidence type="ECO:0000313" key="6">
    <source>
        <dbReference type="Proteomes" id="UP001151760"/>
    </source>
</evidence>
<accession>A0ABQ5IJ47</accession>
<name>A0ABQ5IJ47_9ASTR</name>
<sequence length="2111" mass="242325">MIEPKLVKKFSEKDQLKLDEEVAQRLQAEFDEQETKRLQAREQEELTIEERAILFQQLLEKKRKHFSVKRAEEKRNIPPTKAQQRSIMCTYLKNMEGWKPKDLKNKSFDSIQKLFEKAMKKKVDKDKETAELKILMKVIPDEEEVAVDAIPLATKPPSIVDYKIHKQGKKSYYQIIMAGGSSKMYLVFSHMLKSFDREDLETLYKLLAVFLHAKSRPNGKLIYNSNINGPYVRRMIPEPGDANCKVPINETFHEQTDDELTEKELKQVEANDQAIQTILLSLPEDIYVVVDNCETAQEIWLHMQQMMKGSDIGIQEKKAKLFNEWERFTSTDGESIESYYHRFSKLMNDFKRNKHFPEKIASNLKFLNNLQPEWSRHVTIVHQTKDLHTTDYTQLYDFLKYNQKEVDDLRAERLAKTHDPLALMANSNNPFNYPMFHQDQPSPSTYMQQPQPINNNYNPQPSFNQNYMQQPMPNPKDITDPTTAMNMALVLMAKAFKLNYSTPTNNNQRTLSNPLNRQIAQPVQNVRNQVVQNAIQNPGVQNVGNQNGLIVVSGITNQNPNRNGNVVAAQAEGNAIRNKDLDEIEEVNANCILMANLQQASTSGTQTDKTLVSSVKQSGGTVDQHPATVEETRAYFESLYNNLEIEVEKVNSVNGRMNETNVDLTTKLVRYKYQEKCFEISQEKYDKLERCYQKSAYQEQCLTKKINALHLSFGKQITTLNEEISNLNKQLLKEKSTVSSLLEEKKKLKSDFKIREDELFDKQIQLENKIKELDNILVKTAQLNQQSLSCCAKTLLEKHDPPVMYDSEETLQLAQESRLKMKQLNKEIKPENYTKINHLSGVFVSQTAKSREERLLRAVVSQDIMSIVQSPSIVDSSNLQTKLDRTKERFENCIIKKENEYAKLWNDWYKKCEECKYDKISYDKAYNDMQQKIERLQAQLGDQKGKSQDTPCVSNTLDPLSQKLENENVELEFQVRNYEKEIAHLKTTYKNLFDSISVTRAQTKTIIDSLQNKLHDTIYENAKLRAQLFDKVSEQVDTTKGTSTNTKFANQSTERKPSLQPVRKNLVVRQPNAFQSEHTTSSKNRVPQKVDETNDLSKPVTSNSVPTPQESKIVKHDNVIAPGMFRINPFKPSREEKYVPNKVRASVRTNPITVSQPHVVTKKDVNSDSNGLSSTGVDNTAKTRRPQPRSNTKNDRVPSASKSSCNKNKEVEVEEHPRNLLLSKNKKHMSSECNHVKLAIRNDKSEVICAMCKQCLITANHDVCMLNYVNDMNSRGKKQKANVSNTENQKKQKPKVIKPKKVGSNERLASPKPSKPRFCLRWSPTGRLFDIKGKIIASSESESQSDCSNGDNACTSNPSEPTIKRFPNSTSFLGRVYFVEGLGHNLFSVGQFCDSDLEVAFRRNTCFVRNLEGVDLLKGNRTTNLYTSNLYEMAFASLICLMARATSTKSWLWHQRLSHLNFDTINDVAKNDLVTGLPKFKYHKKHLCPSCEQEKSKRASHPPKPVPNSKQRTPQQNRVVERRNQMLVEAARTMLIFSRAPLFLWAEAIATACYTQNRSIIHHRFNKTPYELINGRKLDISFLHAFGALCYPKNDHEDIGKLGAKGDIGFFIGYSVDSCAYRLESQQQHVQQQENQAPLQPKKVNDNVPNAMFDDKTFVNPFATPSTSAAESSALQYVDLSNLHTFYQPYPHEFHWIMDHPLELVIREPSRPVLTRNQLRSNGDMCMYALTVSTMEPKNVKESMTDPALIESIGYRQEEGIDFEESFAPIARMESIMIFLAYAAHKSFIVFQMDVKTAFLHGTLKEDLYVCQPEGFIDADHPSHVYKLKKALYGLKQAPRAWYDKLSTFLQQNHFFKGIIDPTLFIRRFDDDILVSNYVLEILKKYVMETCDPVGTPMEIKDKLDLDQNGTPVDATKYRSMIGALMYLTSSRPGIIHATCLCAQYQGKPTEKHLKEVKRIFRYIRGTVKMVLWYTKDSGFELTGFSDADYAGCKDTFKSTSGGSQFLGEKLLTDYGFYFNKIPIYYDSKSAIAISCNTVQHSRTKHIAVRYHFIKEHVENGTIELYFVQTDYQLVDLFTKALPVDRFTYLVRCLGMRSLSPQELERLAKSR</sequence>
<feature type="compositionally biased region" description="Polar residues" evidence="2">
    <location>
        <begin position="1036"/>
        <end position="1052"/>
    </location>
</feature>
<feature type="region of interest" description="Disordered" evidence="2">
    <location>
        <begin position="1036"/>
        <end position="1111"/>
    </location>
</feature>
<dbReference type="PANTHER" id="PTHR11439">
    <property type="entry name" value="GAG-POL-RELATED RETROTRANSPOSON"/>
    <property type="match status" value="1"/>
</dbReference>
<feature type="coiled-coil region" evidence="1">
    <location>
        <begin position="16"/>
        <end position="43"/>
    </location>
</feature>
<comment type="caution">
    <text evidence="5">The sequence shown here is derived from an EMBL/GenBank/DDBJ whole genome shotgun (WGS) entry which is preliminary data.</text>
</comment>
<feature type="compositionally biased region" description="Basic residues" evidence="2">
    <location>
        <begin position="1291"/>
        <end position="1301"/>
    </location>
</feature>
<feature type="domain" description="GAG-pre-integrase" evidence="4">
    <location>
        <begin position="1431"/>
        <end position="1496"/>
    </location>
</feature>
<dbReference type="SUPFAM" id="SSF56672">
    <property type="entry name" value="DNA/RNA polymerases"/>
    <property type="match status" value="1"/>
</dbReference>
<evidence type="ECO:0000256" key="2">
    <source>
        <dbReference type="SAM" id="MobiDB-lite"/>
    </source>
</evidence>
<dbReference type="CDD" id="cd09272">
    <property type="entry name" value="RNase_HI_RT_Ty1"/>
    <property type="match status" value="1"/>
</dbReference>
<dbReference type="SUPFAM" id="SSF53098">
    <property type="entry name" value="Ribonuclease H-like"/>
    <property type="match status" value="1"/>
</dbReference>
<feature type="region of interest" description="Disordered" evidence="2">
    <location>
        <begin position="1491"/>
        <end position="1517"/>
    </location>
</feature>
<dbReference type="PANTHER" id="PTHR11439:SF509">
    <property type="entry name" value="RNA-DIRECTED DNA POLYMERASE"/>
    <property type="match status" value="1"/>
</dbReference>
<dbReference type="EMBL" id="BQNB010020840">
    <property type="protein sequence ID" value="GJU00192.1"/>
    <property type="molecule type" value="Genomic_DNA"/>
</dbReference>
<gene>
    <name evidence="5" type="ORF">Tco_1110530</name>
</gene>
<keyword evidence="1" id="KW-0175">Coiled coil</keyword>
<feature type="region of interest" description="Disordered" evidence="2">
    <location>
        <begin position="1340"/>
        <end position="1362"/>
    </location>
</feature>
<keyword evidence="6" id="KW-1185">Reference proteome</keyword>
<feature type="compositionally biased region" description="Polar residues" evidence="2">
    <location>
        <begin position="1167"/>
        <end position="1180"/>
    </location>
</feature>
<feature type="domain" description="Reverse transcriptase Ty1/copia-type" evidence="3">
    <location>
        <begin position="1753"/>
        <end position="1883"/>
    </location>
</feature>
<dbReference type="Pfam" id="PF13976">
    <property type="entry name" value="gag_pre-integrs"/>
    <property type="match status" value="1"/>
</dbReference>
<evidence type="ECO:0000259" key="4">
    <source>
        <dbReference type="Pfam" id="PF13976"/>
    </source>
</evidence>
<reference evidence="5" key="2">
    <citation type="submission" date="2022-01" db="EMBL/GenBank/DDBJ databases">
        <authorList>
            <person name="Yamashiro T."/>
            <person name="Shiraishi A."/>
            <person name="Satake H."/>
            <person name="Nakayama K."/>
        </authorList>
    </citation>
    <scope>NUCLEOTIDE SEQUENCE</scope>
</reference>
<feature type="region of interest" description="Disordered" evidence="2">
    <location>
        <begin position="1275"/>
        <end position="1315"/>
    </location>
</feature>
<feature type="coiled-coil region" evidence="1">
    <location>
        <begin position="717"/>
        <end position="827"/>
    </location>
</feature>